<dbReference type="Proteomes" id="UP000054783">
    <property type="component" value="Unassembled WGS sequence"/>
</dbReference>
<accession>A0A0V0YRC1</accession>
<reference evidence="2 3" key="1">
    <citation type="submission" date="2015-01" db="EMBL/GenBank/DDBJ databases">
        <title>Evolution of Trichinella species and genotypes.</title>
        <authorList>
            <person name="Korhonen P.K."/>
            <person name="Edoardo P."/>
            <person name="Giuseppe L.R."/>
            <person name="Gasser R.B."/>
        </authorList>
    </citation>
    <scope>NUCLEOTIDE SEQUENCE [LARGE SCALE GENOMIC DNA]</scope>
    <source>
        <strain evidence="2">ISS2496</strain>
    </source>
</reference>
<comment type="caution">
    <text evidence="2">The sequence shown here is derived from an EMBL/GenBank/DDBJ whole genome shotgun (WGS) entry which is preliminary data.</text>
</comment>
<evidence type="ECO:0000313" key="3">
    <source>
        <dbReference type="Proteomes" id="UP000054783"/>
    </source>
</evidence>
<dbReference type="AlphaFoldDB" id="A0A0V0YRC1"/>
<keyword evidence="3" id="KW-1185">Reference proteome</keyword>
<evidence type="ECO:0000313" key="2">
    <source>
        <dbReference type="EMBL" id="KRY02651.1"/>
    </source>
</evidence>
<dbReference type="EMBL" id="JYDQ01003603">
    <property type="protein sequence ID" value="KRY02651.1"/>
    <property type="molecule type" value="Genomic_DNA"/>
</dbReference>
<evidence type="ECO:0000256" key="1">
    <source>
        <dbReference type="SAM" id="MobiDB-lite"/>
    </source>
</evidence>
<gene>
    <name evidence="2" type="ORF">T12_10114</name>
</gene>
<protein>
    <submittedName>
        <fullName evidence="2">Uncharacterized protein</fullName>
    </submittedName>
</protein>
<sequence>MLNNGIAIKSSKSQRPTPAKLHSLRDGVPKPIYNCFSFLSRSPDAE</sequence>
<organism evidence="2 3">
    <name type="scientific">Trichinella patagoniensis</name>
    <dbReference type="NCBI Taxonomy" id="990121"/>
    <lineage>
        <taxon>Eukaryota</taxon>
        <taxon>Metazoa</taxon>
        <taxon>Ecdysozoa</taxon>
        <taxon>Nematoda</taxon>
        <taxon>Enoplea</taxon>
        <taxon>Dorylaimia</taxon>
        <taxon>Trichinellida</taxon>
        <taxon>Trichinellidae</taxon>
        <taxon>Trichinella</taxon>
    </lineage>
</organism>
<proteinExistence type="predicted"/>
<feature type="region of interest" description="Disordered" evidence="1">
    <location>
        <begin position="1"/>
        <end position="25"/>
    </location>
</feature>
<name>A0A0V0YRC1_9BILA</name>